<evidence type="ECO:0000256" key="1">
    <source>
        <dbReference type="ARBA" id="ARBA00023002"/>
    </source>
</evidence>
<dbReference type="PANTHER" id="PTHR21256:SF2">
    <property type="entry name" value="HISTIDINE BIOSYNTHESIS TRIFUNCTIONAL PROTEIN"/>
    <property type="match status" value="1"/>
</dbReference>
<dbReference type="Gene3D" id="3.40.50.1980">
    <property type="entry name" value="Nitrogenase molybdenum iron protein domain"/>
    <property type="match status" value="3"/>
</dbReference>
<protein>
    <submittedName>
        <fullName evidence="3">Histidinol dehydrogenase</fullName>
    </submittedName>
</protein>
<comment type="similarity">
    <text evidence="2">Belongs to the histidinol dehydrogenase family.</text>
</comment>
<dbReference type="Pfam" id="PF00815">
    <property type="entry name" value="Histidinol_dh"/>
    <property type="match status" value="2"/>
</dbReference>
<dbReference type="GO" id="GO:0046872">
    <property type="term" value="F:metal ion binding"/>
    <property type="evidence" value="ECO:0007669"/>
    <property type="project" value="InterPro"/>
</dbReference>
<dbReference type="RefSeq" id="WP_270028711.1">
    <property type="nucleotide sequence ID" value="NZ_JAPDDP010000072.1"/>
</dbReference>
<dbReference type="PANTHER" id="PTHR21256">
    <property type="entry name" value="HISTIDINOL DEHYDROGENASE HDH"/>
    <property type="match status" value="1"/>
</dbReference>
<dbReference type="GO" id="GO:0051287">
    <property type="term" value="F:NAD binding"/>
    <property type="evidence" value="ECO:0007669"/>
    <property type="project" value="InterPro"/>
</dbReference>
<dbReference type="CDD" id="cd06572">
    <property type="entry name" value="Histidinol_dh"/>
    <property type="match status" value="1"/>
</dbReference>
<dbReference type="GO" id="GO:0000105">
    <property type="term" value="P:L-histidine biosynthetic process"/>
    <property type="evidence" value="ECO:0007669"/>
    <property type="project" value="TreeGrafter"/>
</dbReference>
<dbReference type="PRINTS" id="PR00083">
    <property type="entry name" value="HOLDHDRGNASE"/>
</dbReference>
<evidence type="ECO:0000256" key="2">
    <source>
        <dbReference type="RuleBase" id="RU004175"/>
    </source>
</evidence>
<proteinExistence type="inferred from homology"/>
<name>A0A9X3NDW6_9ACTN</name>
<evidence type="ECO:0000313" key="4">
    <source>
        <dbReference type="Proteomes" id="UP001147653"/>
    </source>
</evidence>
<evidence type="ECO:0000313" key="3">
    <source>
        <dbReference type="EMBL" id="MDA0184276.1"/>
    </source>
</evidence>
<comment type="caution">
    <text evidence="3">The sequence shown here is derived from an EMBL/GenBank/DDBJ whole genome shotgun (WGS) entry which is preliminary data.</text>
</comment>
<dbReference type="Gene3D" id="1.20.5.1300">
    <property type="match status" value="1"/>
</dbReference>
<dbReference type="GO" id="GO:0005737">
    <property type="term" value="C:cytoplasm"/>
    <property type="evidence" value="ECO:0007669"/>
    <property type="project" value="TreeGrafter"/>
</dbReference>
<dbReference type="GO" id="GO:0004399">
    <property type="term" value="F:histidinol dehydrogenase activity"/>
    <property type="evidence" value="ECO:0007669"/>
    <property type="project" value="TreeGrafter"/>
</dbReference>
<dbReference type="EMBL" id="JAPDDP010000072">
    <property type="protein sequence ID" value="MDA0184276.1"/>
    <property type="molecule type" value="Genomic_DNA"/>
</dbReference>
<organism evidence="3 4">
    <name type="scientific">Solirubrobacter phytolaccae</name>
    <dbReference type="NCBI Taxonomy" id="1404360"/>
    <lineage>
        <taxon>Bacteria</taxon>
        <taxon>Bacillati</taxon>
        <taxon>Actinomycetota</taxon>
        <taxon>Thermoleophilia</taxon>
        <taxon>Solirubrobacterales</taxon>
        <taxon>Solirubrobacteraceae</taxon>
        <taxon>Solirubrobacter</taxon>
    </lineage>
</organism>
<dbReference type="AlphaFoldDB" id="A0A9X3NDW6"/>
<dbReference type="SUPFAM" id="SSF53720">
    <property type="entry name" value="ALDH-like"/>
    <property type="match status" value="1"/>
</dbReference>
<dbReference type="InterPro" id="IPR012131">
    <property type="entry name" value="Hstdl_DH"/>
</dbReference>
<accession>A0A9X3NDW6</accession>
<dbReference type="Proteomes" id="UP001147653">
    <property type="component" value="Unassembled WGS sequence"/>
</dbReference>
<keyword evidence="4" id="KW-1185">Reference proteome</keyword>
<reference evidence="3" key="1">
    <citation type="submission" date="2022-10" db="EMBL/GenBank/DDBJ databases">
        <title>The WGS of Solirubrobacter phytolaccae KCTC 29190.</title>
        <authorList>
            <person name="Jiang Z."/>
        </authorList>
    </citation>
    <scope>NUCLEOTIDE SEQUENCE</scope>
    <source>
        <strain evidence="3">KCTC 29190</strain>
    </source>
</reference>
<gene>
    <name evidence="3" type="ORF">OJ997_28465</name>
</gene>
<sequence>MAEDVAKIIAAVRAEGDAAVEHFESQFGSGARPPFAPGPGSLPDDVRAGLEVAIRNVGAVATSGLDRDREVKFPEGQSIKLREVPVRRAAVYAPGGRNPYPSTVVMGVVTAQAAGVDEVYVVGAPHPVMVGAAELCGADGYFAVTGAQAVAALAYGTDSIPRVDVIVGPGSLWVQEAKRQVSGVVGIDGFAGPSDLTVIATDGADMEALRADLAGQAEHGEGSLTVAVSDDQTILDALDAQHGVFVESMDDALAFVEVLAPEHLQLAGEAAEALAPRIRSAGCLFVGSESGTAFGDYVVGSNHVLPTEGAARFASGLNVRHFRRRMAEVRVGSAAASLAAAGVPIAEAEAFEAHAASMRLRQNSRP</sequence>
<keyword evidence="1" id="KW-0560">Oxidoreductase</keyword>
<dbReference type="InterPro" id="IPR016161">
    <property type="entry name" value="Ald_DH/histidinol_DH"/>
</dbReference>